<dbReference type="Pfam" id="PF01566">
    <property type="entry name" value="Nramp"/>
    <property type="match status" value="1"/>
</dbReference>
<protein>
    <submittedName>
        <fullName evidence="6">Uncharacterized protein</fullName>
    </submittedName>
</protein>
<keyword evidence="2 5" id="KW-0812">Transmembrane</keyword>
<comment type="subcellular location">
    <subcellularLocation>
        <location evidence="1">Membrane</location>
        <topology evidence="1">Multi-pass membrane protein</topology>
    </subcellularLocation>
</comment>
<sequence>MPSKIDQERVMLREAELGGLGSRLGTYVKFSGPGWLQSAITLGGGSLASSLFLGVLAGYTLLWLQPVAIILGVVMLCAISHVALSTGQSPFKAINEEINPVLGWGWAIATILANVVWCLPQFSLGTAAVTQNLFPEYKDNTNVEVLVCAILLGTAIAVIFAYERGAKGVKIFDNVLKVMVGLIVLSFLGVVVK</sequence>
<feature type="transmembrane region" description="Helical" evidence="5">
    <location>
        <begin position="143"/>
        <end position="162"/>
    </location>
</feature>
<name>A0A382P489_9ZZZZ</name>
<proteinExistence type="predicted"/>
<keyword evidence="4 5" id="KW-0472">Membrane</keyword>
<feature type="transmembrane region" description="Helical" evidence="5">
    <location>
        <begin position="63"/>
        <end position="84"/>
    </location>
</feature>
<dbReference type="GO" id="GO:0046873">
    <property type="term" value="F:metal ion transmembrane transporter activity"/>
    <property type="evidence" value="ECO:0007669"/>
    <property type="project" value="InterPro"/>
</dbReference>
<reference evidence="6" key="1">
    <citation type="submission" date="2018-05" db="EMBL/GenBank/DDBJ databases">
        <authorList>
            <person name="Lanie J.A."/>
            <person name="Ng W.-L."/>
            <person name="Kazmierczak K.M."/>
            <person name="Andrzejewski T.M."/>
            <person name="Davidsen T.M."/>
            <person name="Wayne K.J."/>
            <person name="Tettelin H."/>
            <person name="Glass J.I."/>
            <person name="Rusch D."/>
            <person name="Podicherti R."/>
            <person name="Tsui H.-C.T."/>
            <person name="Winkler M.E."/>
        </authorList>
    </citation>
    <scope>NUCLEOTIDE SEQUENCE</scope>
</reference>
<evidence type="ECO:0000256" key="4">
    <source>
        <dbReference type="ARBA" id="ARBA00023136"/>
    </source>
</evidence>
<feature type="transmembrane region" description="Helical" evidence="5">
    <location>
        <begin position="39"/>
        <end position="57"/>
    </location>
</feature>
<feature type="transmembrane region" description="Helical" evidence="5">
    <location>
        <begin position="174"/>
        <end position="192"/>
    </location>
</feature>
<evidence type="ECO:0000313" key="6">
    <source>
        <dbReference type="EMBL" id="SVC67405.1"/>
    </source>
</evidence>
<gene>
    <name evidence="6" type="ORF">METZ01_LOCUS320259</name>
</gene>
<dbReference type="InterPro" id="IPR001046">
    <property type="entry name" value="NRAMP_fam"/>
</dbReference>
<evidence type="ECO:0000256" key="3">
    <source>
        <dbReference type="ARBA" id="ARBA00022989"/>
    </source>
</evidence>
<accession>A0A382P489</accession>
<evidence type="ECO:0000256" key="2">
    <source>
        <dbReference type="ARBA" id="ARBA00022692"/>
    </source>
</evidence>
<organism evidence="6">
    <name type="scientific">marine metagenome</name>
    <dbReference type="NCBI Taxonomy" id="408172"/>
    <lineage>
        <taxon>unclassified sequences</taxon>
        <taxon>metagenomes</taxon>
        <taxon>ecological metagenomes</taxon>
    </lineage>
</organism>
<keyword evidence="3 5" id="KW-1133">Transmembrane helix</keyword>
<dbReference type="GO" id="GO:0016020">
    <property type="term" value="C:membrane"/>
    <property type="evidence" value="ECO:0007669"/>
    <property type="project" value="UniProtKB-SubCell"/>
</dbReference>
<evidence type="ECO:0000256" key="5">
    <source>
        <dbReference type="SAM" id="Phobius"/>
    </source>
</evidence>
<dbReference type="AlphaFoldDB" id="A0A382P489"/>
<feature type="non-terminal residue" evidence="6">
    <location>
        <position position="193"/>
    </location>
</feature>
<feature type="transmembrane region" description="Helical" evidence="5">
    <location>
        <begin position="104"/>
        <end position="123"/>
    </location>
</feature>
<dbReference type="EMBL" id="UINC01104338">
    <property type="protein sequence ID" value="SVC67405.1"/>
    <property type="molecule type" value="Genomic_DNA"/>
</dbReference>
<evidence type="ECO:0000256" key="1">
    <source>
        <dbReference type="ARBA" id="ARBA00004141"/>
    </source>
</evidence>